<dbReference type="Proteomes" id="UP000266861">
    <property type="component" value="Unassembled WGS sequence"/>
</dbReference>
<sequence length="142" mass="16137">MLQVLIFLNRKGSKEIIQNIKEKKLRDQGLIQKMPSLENPVTEISPDIASTLAHNQKNIQSNSQNTSFDSLQISVSQSKDAFTSESEQKPIDQKIPYNEKVEQGIVHELSICAEKNIAIQDICVQIPKLPLEQDLMKLRLRL</sequence>
<accession>A0A397IXS0</accession>
<dbReference type="AlphaFoldDB" id="A0A397IXS0"/>
<comment type="caution">
    <text evidence="1">The sequence shown here is derived from an EMBL/GenBank/DDBJ whole genome shotgun (WGS) entry which is preliminary data.</text>
</comment>
<evidence type="ECO:0000313" key="2">
    <source>
        <dbReference type="Proteomes" id="UP000266861"/>
    </source>
</evidence>
<dbReference type="OrthoDB" id="2443439at2759"/>
<dbReference type="EMBL" id="PQFF01000164">
    <property type="protein sequence ID" value="RHZ77673.1"/>
    <property type="molecule type" value="Genomic_DNA"/>
</dbReference>
<name>A0A397IXS0_9GLOM</name>
<protein>
    <submittedName>
        <fullName evidence="1">Uncharacterized protein</fullName>
    </submittedName>
</protein>
<keyword evidence="2" id="KW-1185">Reference proteome</keyword>
<gene>
    <name evidence="1" type="ORF">Glove_174g186</name>
</gene>
<organism evidence="1 2">
    <name type="scientific">Diversispora epigaea</name>
    <dbReference type="NCBI Taxonomy" id="1348612"/>
    <lineage>
        <taxon>Eukaryota</taxon>
        <taxon>Fungi</taxon>
        <taxon>Fungi incertae sedis</taxon>
        <taxon>Mucoromycota</taxon>
        <taxon>Glomeromycotina</taxon>
        <taxon>Glomeromycetes</taxon>
        <taxon>Diversisporales</taxon>
        <taxon>Diversisporaceae</taxon>
        <taxon>Diversispora</taxon>
    </lineage>
</organism>
<reference evidence="1 2" key="1">
    <citation type="submission" date="2018-08" db="EMBL/GenBank/DDBJ databases">
        <title>Genome and evolution of the arbuscular mycorrhizal fungus Diversispora epigaea (formerly Glomus versiforme) and its bacterial endosymbionts.</title>
        <authorList>
            <person name="Sun X."/>
            <person name="Fei Z."/>
            <person name="Harrison M."/>
        </authorList>
    </citation>
    <scope>NUCLEOTIDE SEQUENCE [LARGE SCALE GENOMIC DNA]</scope>
    <source>
        <strain evidence="1 2">IT104</strain>
    </source>
</reference>
<proteinExistence type="predicted"/>
<evidence type="ECO:0000313" key="1">
    <source>
        <dbReference type="EMBL" id="RHZ77673.1"/>
    </source>
</evidence>